<dbReference type="GO" id="GO:0003824">
    <property type="term" value="F:catalytic activity"/>
    <property type="evidence" value="ECO:0007669"/>
    <property type="project" value="InterPro"/>
</dbReference>
<evidence type="ECO:0000313" key="4">
    <source>
        <dbReference type="EMBL" id="KTR04937.1"/>
    </source>
</evidence>
<feature type="domain" description="Endonuclease/exonuclease/phosphatase" evidence="3">
    <location>
        <begin position="103"/>
        <end position="301"/>
    </location>
</feature>
<dbReference type="EMBL" id="LDQA01000028">
    <property type="protein sequence ID" value="KTR04937.1"/>
    <property type="molecule type" value="Genomic_DNA"/>
</dbReference>
<evidence type="ECO:0000313" key="5">
    <source>
        <dbReference type="Proteomes" id="UP000078529"/>
    </source>
</evidence>
<dbReference type="SUPFAM" id="SSF56219">
    <property type="entry name" value="DNase I-like"/>
    <property type="match status" value="1"/>
</dbReference>
<dbReference type="AlphaFoldDB" id="A0A175RMS4"/>
<sequence>MGLRLWGRRALTFAALAGGACIAAGFFGAAFHPFDSVSHFRLTLALALVLVALVAIPARAHLAGALAFGFALLGLATTLPMLLPQDEATAPTGQPSYTLLQMNLLYDAGDKAEAIRRIAETRPDVVTLEEVTDEWRALFEVISERYPFQTYCGLENDRDGVAILSRRPFLGEALCQPRHGRVTQGVDLNGRNVAVTALHLDWPWPKHHWTQIAEMSPSLPAGDRPALLGGDFNAAPWSAAVRAVANAAGLRIVDGIGPTWLTIQFRAFWPRWLGLPIDQLMVSPDIMVEAVETLARTSSDHLPVLLRFSVRPSEPPPPRSAAEPTTAALRPPSPRGGA</sequence>
<dbReference type="Proteomes" id="UP000078529">
    <property type="component" value="Unassembled WGS sequence"/>
</dbReference>
<dbReference type="Gene3D" id="3.60.10.10">
    <property type="entry name" value="Endonuclease/exonuclease/phosphatase"/>
    <property type="match status" value="1"/>
</dbReference>
<keyword evidence="2" id="KW-0812">Transmembrane</keyword>
<comment type="caution">
    <text evidence="4">The sequence shown here is derived from an EMBL/GenBank/DDBJ whole genome shotgun (WGS) entry which is preliminary data.</text>
</comment>
<protein>
    <recommendedName>
        <fullName evidence="3">Endonuclease/exonuclease/phosphatase domain-containing protein</fullName>
    </recommendedName>
</protein>
<dbReference type="PATRIC" id="fig|401562.4.peg.2363"/>
<proteinExistence type="predicted"/>
<keyword evidence="2" id="KW-1133">Transmembrane helix</keyword>
<organism evidence="4 5">
    <name type="scientific">Aureimonas ureilytica</name>
    <dbReference type="NCBI Taxonomy" id="401562"/>
    <lineage>
        <taxon>Bacteria</taxon>
        <taxon>Pseudomonadati</taxon>
        <taxon>Pseudomonadota</taxon>
        <taxon>Alphaproteobacteria</taxon>
        <taxon>Hyphomicrobiales</taxon>
        <taxon>Aurantimonadaceae</taxon>
        <taxon>Aureimonas</taxon>
    </lineage>
</organism>
<evidence type="ECO:0000259" key="3">
    <source>
        <dbReference type="Pfam" id="PF03372"/>
    </source>
</evidence>
<feature type="transmembrane region" description="Helical" evidence="2">
    <location>
        <begin position="63"/>
        <end position="83"/>
    </location>
</feature>
<keyword evidence="2" id="KW-0472">Membrane</keyword>
<evidence type="ECO:0000256" key="1">
    <source>
        <dbReference type="SAM" id="MobiDB-lite"/>
    </source>
</evidence>
<accession>A0A175RMS4</accession>
<name>A0A175RMS4_9HYPH</name>
<dbReference type="InterPro" id="IPR036691">
    <property type="entry name" value="Endo/exonu/phosph_ase_sf"/>
</dbReference>
<dbReference type="RefSeq" id="WP_058600693.1">
    <property type="nucleotide sequence ID" value="NZ_LDQA01000028.1"/>
</dbReference>
<keyword evidence="5" id="KW-1185">Reference proteome</keyword>
<dbReference type="Pfam" id="PF03372">
    <property type="entry name" value="Exo_endo_phos"/>
    <property type="match status" value="1"/>
</dbReference>
<reference evidence="4 5" key="1">
    <citation type="journal article" date="2016" name="Front. Microbiol.">
        <title>Genomic Resource of Rice Seed Associated Bacteria.</title>
        <authorList>
            <person name="Midha S."/>
            <person name="Bansal K."/>
            <person name="Sharma S."/>
            <person name="Kumar N."/>
            <person name="Patil P.P."/>
            <person name="Chaudhry V."/>
            <person name="Patil P.B."/>
        </authorList>
    </citation>
    <scope>NUCLEOTIDE SEQUENCE [LARGE SCALE GENOMIC DNA]</scope>
    <source>
        <strain evidence="4 5">NS365</strain>
    </source>
</reference>
<feature type="transmembrane region" description="Helical" evidence="2">
    <location>
        <begin position="39"/>
        <end position="56"/>
    </location>
</feature>
<dbReference type="InterPro" id="IPR005135">
    <property type="entry name" value="Endo/exonuclease/phosphatase"/>
</dbReference>
<gene>
    <name evidence="4" type="ORF">NS365_12890</name>
</gene>
<evidence type="ECO:0000256" key="2">
    <source>
        <dbReference type="SAM" id="Phobius"/>
    </source>
</evidence>
<dbReference type="PROSITE" id="PS51257">
    <property type="entry name" value="PROKAR_LIPOPROTEIN"/>
    <property type="match status" value="1"/>
</dbReference>
<feature type="region of interest" description="Disordered" evidence="1">
    <location>
        <begin position="309"/>
        <end position="338"/>
    </location>
</feature>